<proteinExistence type="predicted"/>
<name>A0A8E4ZF99_9CAUD</name>
<organism evidence="1 2">
    <name type="scientific">Olleya phage Harreka_1</name>
    <dbReference type="NCBI Taxonomy" id="2745673"/>
    <lineage>
        <taxon>Viruses</taxon>
        <taxon>Duplodnaviria</taxon>
        <taxon>Heunggongvirae</taxon>
        <taxon>Uroviricota</taxon>
        <taxon>Caudoviricetes</taxon>
        <taxon>Aggregaviridae</taxon>
        <taxon>Harrekavirus</taxon>
        <taxon>Harrekavirus harreka</taxon>
    </lineage>
</organism>
<dbReference type="EMBL" id="MT732457">
    <property type="protein sequence ID" value="QQV90434.1"/>
    <property type="molecule type" value="Genomic_DNA"/>
</dbReference>
<protein>
    <submittedName>
        <fullName evidence="1">RyR domain containing protein</fullName>
    </submittedName>
</protein>
<keyword evidence="2" id="KW-1185">Reference proteome</keyword>
<reference evidence="1" key="1">
    <citation type="submission" date="2020-07" db="EMBL/GenBank/DDBJ databases">
        <title>Highly diverse flavobacterial phages as mortality factor during North Sea spring blooms.</title>
        <authorList>
            <person name="Bartlau N."/>
            <person name="Wichels A."/>
            <person name="Krohne G."/>
            <person name="Adriaenssens E.M."/>
            <person name="Heins A."/>
            <person name="Fuchs B.M."/>
            <person name="Amann R."/>
            <person name="Moraru C."/>
        </authorList>
    </citation>
    <scope>NUCLEOTIDE SEQUENCE</scope>
</reference>
<accession>A0A8E4ZF99</accession>
<gene>
    <name evidence="1" type="ORF">Harreka1_27</name>
</gene>
<evidence type="ECO:0000313" key="2">
    <source>
        <dbReference type="Proteomes" id="UP000693706"/>
    </source>
</evidence>
<dbReference type="Proteomes" id="UP000693706">
    <property type="component" value="Segment"/>
</dbReference>
<evidence type="ECO:0000313" key="1">
    <source>
        <dbReference type="EMBL" id="QQV90434.1"/>
    </source>
</evidence>
<dbReference type="Gene3D" id="6.20.350.10">
    <property type="match status" value="1"/>
</dbReference>
<sequence length="115" mass="13306">MEKLEQIAKTCHAVHKAYCLQAGIKTQPEWDKVQTEHKLTIFSTIEKILSGEIKTQAQSHANFVDFKKTNGWKYGAGYSIKHKTNPRLVDFFSQLPLEDRIKESIFFECVKSFIN</sequence>